<reference evidence="2" key="3">
    <citation type="submission" date="2025-09" db="UniProtKB">
        <authorList>
            <consortium name="Ensembl"/>
        </authorList>
    </citation>
    <scope>IDENTIFICATION</scope>
</reference>
<dbReference type="Ensembl" id="ENSMLUT00000002074.2">
    <property type="protein sequence ID" value="ENSMLUP00000001887.2"/>
    <property type="gene ID" value="ENSMLUG00000002075.2"/>
</dbReference>
<organism evidence="2 3">
    <name type="scientific">Myotis lucifugus</name>
    <name type="common">Little brown bat</name>
    <dbReference type="NCBI Taxonomy" id="59463"/>
    <lineage>
        <taxon>Eukaryota</taxon>
        <taxon>Metazoa</taxon>
        <taxon>Chordata</taxon>
        <taxon>Craniata</taxon>
        <taxon>Vertebrata</taxon>
        <taxon>Euteleostomi</taxon>
        <taxon>Mammalia</taxon>
        <taxon>Eutheria</taxon>
        <taxon>Laurasiatheria</taxon>
        <taxon>Chiroptera</taxon>
        <taxon>Yangochiroptera</taxon>
        <taxon>Vespertilionidae</taxon>
        <taxon>Myotis</taxon>
    </lineage>
</organism>
<reference evidence="2" key="2">
    <citation type="submission" date="2025-08" db="UniProtKB">
        <authorList>
            <consortium name="Ensembl"/>
        </authorList>
    </citation>
    <scope>IDENTIFICATION</scope>
</reference>
<reference evidence="2 3" key="1">
    <citation type="journal article" date="2011" name="Nature">
        <title>A high-resolution map of human evolutionary constraint using 29 mammals.</title>
        <authorList>
            <person name="Lindblad-Toh K."/>
            <person name="Garber M."/>
            <person name="Zuk O."/>
            <person name="Lin M.F."/>
            <person name="Parker B.J."/>
            <person name="Washietl S."/>
            <person name="Kheradpour P."/>
            <person name="Ernst J."/>
            <person name="Jordan G."/>
            <person name="Mauceli E."/>
            <person name="Ward L.D."/>
            <person name="Lowe C.B."/>
            <person name="Holloway A.K."/>
            <person name="Clamp M."/>
            <person name="Gnerre S."/>
            <person name="Alfoldi J."/>
            <person name="Beal K."/>
            <person name="Chang J."/>
            <person name="Clawson H."/>
            <person name="Cuff J."/>
            <person name="Di Palma F."/>
            <person name="Fitzgerald S."/>
            <person name="Flicek P."/>
            <person name="Guttman M."/>
            <person name="Hubisz M.J."/>
            <person name="Jaffe D.B."/>
            <person name="Jungreis I."/>
            <person name="Kent W.J."/>
            <person name="Kostka D."/>
            <person name="Lara M."/>
            <person name="Martins A.L."/>
            <person name="Massingham T."/>
            <person name="Moltke I."/>
            <person name="Raney B.J."/>
            <person name="Rasmussen M.D."/>
            <person name="Robinson J."/>
            <person name="Stark A."/>
            <person name="Vilella A.J."/>
            <person name="Wen J."/>
            <person name="Xie X."/>
            <person name="Zody M.C."/>
            <person name="Baldwin J."/>
            <person name="Bloom T."/>
            <person name="Chin C.W."/>
            <person name="Heiman D."/>
            <person name="Nicol R."/>
            <person name="Nusbaum C."/>
            <person name="Young S."/>
            <person name="Wilkinson J."/>
            <person name="Worley K.C."/>
            <person name="Kovar C.L."/>
            <person name="Muzny D.M."/>
            <person name="Gibbs R.A."/>
            <person name="Cree A."/>
            <person name="Dihn H.H."/>
            <person name="Fowler G."/>
            <person name="Jhangiani S."/>
            <person name="Joshi V."/>
            <person name="Lee S."/>
            <person name="Lewis L.R."/>
            <person name="Nazareth L.V."/>
            <person name="Okwuonu G."/>
            <person name="Santibanez J."/>
            <person name="Warren W.C."/>
            <person name="Mardis E.R."/>
            <person name="Weinstock G.M."/>
            <person name="Wilson R.K."/>
            <person name="Delehaunty K."/>
            <person name="Dooling D."/>
            <person name="Fronik C."/>
            <person name="Fulton L."/>
            <person name="Fulton B."/>
            <person name="Graves T."/>
            <person name="Minx P."/>
            <person name="Sodergren E."/>
            <person name="Birney E."/>
            <person name="Margulies E.H."/>
            <person name="Herrero J."/>
            <person name="Green E.D."/>
            <person name="Haussler D."/>
            <person name="Siepel A."/>
            <person name="Goldman N."/>
            <person name="Pollard K.S."/>
            <person name="Pedersen J.S."/>
            <person name="Lander E.S."/>
            <person name="Kellis M."/>
        </authorList>
    </citation>
    <scope>NUCLEOTIDE SEQUENCE [LARGE SCALE GENOMIC DNA]</scope>
</reference>
<dbReference type="Proteomes" id="UP000001074">
    <property type="component" value="Unassembled WGS sequence"/>
</dbReference>
<evidence type="ECO:0000313" key="3">
    <source>
        <dbReference type="Proteomes" id="UP000001074"/>
    </source>
</evidence>
<accession>G1NX06</accession>
<dbReference type="HOGENOM" id="CLU_3124592_0_0_1"/>
<dbReference type="STRING" id="59463.ENSMLUP00000001887"/>
<dbReference type="GeneTree" id="ENSGT01010000226765"/>
<protein>
    <submittedName>
        <fullName evidence="2">Uncharacterized protein</fullName>
    </submittedName>
</protein>
<dbReference type="AlphaFoldDB" id="G1NX06"/>
<proteinExistence type="predicted"/>
<feature type="compositionally biased region" description="Low complexity" evidence="1">
    <location>
        <begin position="9"/>
        <end position="26"/>
    </location>
</feature>
<keyword evidence="3" id="KW-1185">Reference proteome</keyword>
<evidence type="ECO:0000313" key="2">
    <source>
        <dbReference type="Ensembl" id="ENSMLUP00000001887.2"/>
    </source>
</evidence>
<evidence type="ECO:0000256" key="1">
    <source>
        <dbReference type="SAM" id="MobiDB-lite"/>
    </source>
</evidence>
<dbReference type="InParanoid" id="G1NX06"/>
<feature type="region of interest" description="Disordered" evidence="1">
    <location>
        <begin position="1"/>
        <end position="29"/>
    </location>
</feature>
<sequence length="50" mass="5199">MARRGEGGAAPTGPAGPPAACTTGLPRKGPCERRRLKALVSEQLSQDLLR</sequence>
<dbReference type="EMBL" id="AAPE02025911">
    <property type="status" value="NOT_ANNOTATED_CDS"/>
    <property type="molecule type" value="Genomic_DNA"/>
</dbReference>
<name>G1NX06_MYOLU</name>